<feature type="region of interest" description="Disordered" evidence="1">
    <location>
        <begin position="1"/>
        <end position="29"/>
    </location>
</feature>
<evidence type="ECO:0000256" key="1">
    <source>
        <dbReference type="SAM" id="MobiDB-lite"/>
    </source>
</evidence>
<name>A0A1M5UFM5_9BRAD</name>
<dbReference type="Proteomes" id="UP000189796">
    <property type="component" value="Chromosome I"/>
</dbReference>
<dbReference type="RefSeq" id="WP_079604044.1">
    <property type="nucleotide sequence ID" value="NZ_LT670817.1"/>
</dbReference>
<protein>
    <submittedName>
        <fullName evidence="2">Uncharacterized protein</fullName>
    </submittedName>
</protein>
<sequence>MHNLSNKPVKGKANNNWAPPPEQVAKPFTRTGAYLPINKREGFKGELEDRAGKSLVRIARLKPDASGIARPAGASLVFAAKHLPGMIAMLQALQAREDS</sequence>
<organism evidence="2 3">
    <name type="scientific">Bradyrhizobium erythrophlei</name>
    <dbReference type="NCBI Taxonomy" id="1437360"/>
    <lineage>
        <taxon>Bacteria</taxon>
        <taxon>Pseudomonadati</taxon>
        <taxon>Pseudomonadota</taxon>
        <taxon>Alphaproteobacteria</taxon>
        <taxon>Hyphomicrobiales</taxon>
        <taxon>Nitrobacteraceae</taxon>
        <taxon>Bradyrhizobium</taxon>
    </lineage>
</organism>
<reference evidence="2 3" key="1">
    <citation type="submission" date="2016-11" db="EMBL/GenBank/DDBJ databases">
        <authorList>
            <person name="Jaros S."/>
            <person name="Januszkiewicz K."/>
            <person name="Wedrychowicz H."/>
        </authorList>
    </citation>
    <scope>NUCLEOTIDE SEQUENCE [LARGE SCALE GENOMIC DNA]</scope>
    <source>
        <strain evidence="2 3">GAS138</strain>
    </source>
</reference>
<dbReference type="AlphaFoldDB" id="A0A1M5UFM5"/>
<evidence type="ECO:0000313" key="3">
    <source>
        <dbReference type="Proteomes" id="UP000189796"/>
    </source>
</evidence>
<gene>
    <name evidence="2" type="ORF">SAMN05443248_5424</name>
</gene>
<accession>A0A1M5UFM5</accession>
<evidence type="ECO:0000313" key="2">
    <source>
        <dbReference type="EMBL" id="SHH61855.1"/>
    </source>
</evidence>
<proteinExistence type="predicted"/>
<dbReference type="EMBL" id="LT670817">
    <property type="protein sequence ID" value="SHH61855.1"/>
    <property type="molecule type" value="Genomic_DNA"/>
</dbReference>